<dbReference type="InterPro" id="IPR001279">
    <property type="entry name" value="Metallo-B-lactamas"/>
</dbReference>
<name>A0AA97NM36_PYRO3</name>
<dbReference type="Pfam" id="PF00753">
    <property type="entry name" value="Lactamase_B"/>
    <property type="match status" value="1"/>
</dbReference>
<dbReference type="Gene3D" id="3.60.15.10">
    <property type="entry name" value="Ribonuclease Z/Hydroxyacylglutathione hydrolase-like"/>
    <property type="match status" value="1"/>
</dbReference>
<feature type="domain" description="Metallo-beta-lactamase" evidence="1">
    <location>
        <begin position="192"/>
        <end position="275"/>
    </location>
</feature>
<evidence type="ECO:0000313" key="2">
    <source>
        <dbReference type="EMBL" id="ELQ32643.1"/>
    </source>
</evidence>
<organism evidence="2">
    <name type="scientific">Pyricularia oryzae (strain Y34)</name>
    <name type="common">Rice blast fungus</name>
    <name type="synonym">Magnaporthe oryzae</name>
    <dbReference type="NCBI Taxonomy" id="1143189"/>
    <lineage>
        <taxon>Eukaryota</taxon>
        <taxon>Fungi</taxon>
        <taxon>Dikarya</taxon>
        <taxon>Ascomycota</taxon>
        <taxon>Pezizomycotina</taxon>
        <taxon>Sordariomycetes</taxon>
        <taxon>Sordariomycetidae</taxon>
        <taxon>Magnaporthales</taxon>
        <taxon>Pyriculariaceae</taxon>
        <taxon>Pyricularia</taxon>
    </lineage>
</organism>
<reference evidence="2" key="1">
    <citation type="journal article" date="2012" name="PLoS Genet.">
        <title>Comparative analysis of the genomes of two field isolates of the rice blast fungus Magnaporthe oryzae.</title>
        <authorList>
            <person name="Xue M."/>
            <person name="Yang J."/>
            <person name="Li Z."/>
            <person name="Hu S."/>
            <person name="Yao N."/>
            <person name="Dean R.A."/>
            <person name="Zhao W."/>
            <person name="Shen M."/>
            <person name="Zhang H."/>
            <person name="Li C."/>
            <person name="Liu L."/>
            <person name="Cao L."/>
            <person name="Xu X."/>
            <person name="Xing Y."/>
            <person name="Hsiang T."/>
            <person name="Zhang Z."/>
            <person name="Xu J.R."/>
            <person name="Peng Y.L."/>
        </authorList>
    </citation>
    <scope>NUCLEOTIDE SEQUENCE</scope>
    <source>
        <strain evidence="2">Y34</strain>
    </source>
</reference>
<proteinExistence type="predicted"/>
<protein>
    <recommendedName>
        <fullName evidence="1">Metallo-beta-lactamase domain-containing protein</fullName>
    </recommendedName>
</protein>
<dbReference type="EMBL" id="JH792864">
    <property type="protein sequence ID" value="ELQ32643.1"/>
    <property type="molecule type" value="Genomic_DNA"/>
</dbReference>
<dbReference type="AlphaFoldDB" id="A0AA97NM36"/>
<accession>A0AA97NM36</accession>
<sequence length="362" mass="39764">MDRDNIRVDGMKVLSKIWMEFDSTLVIGSISGWPEEPDMREFLNKCSKLYGQIFDILDAGGIVKIKHRENQPGQQQHARIGRSPCNFLCFFQWKTFTMRMFVALRSRQRCRSNPLFRSHRRAKDSGCGGKRMCDDGAGCSMTGFFFTRVQLTCLETPNKSTTSSRAANSSGGFVRPAGSFDGVHFVGQSWVSVWVFDIGDGNNGVVLVDGLNNPGRRQGRGASGPGRVRVQGLRHQGRLISITHKHADHDGGLRYLQDTVGMPAYATKDVGDKIPAAAKAMGQQIASFQKFAAKTEKGADVPMSCHETQDNSIYDFDVMAAGAAATNSFVIGTRVYVRYLKTMSLCVRVKVARDEQGAAAAG</sequence>
<dbReference type="InterPro" id="IPR036866">
    <property type="entry name" value="RibonucZ/Hydroxyglut_hydro"/>
</dbReference>
<dbReference type="Proteomes" id="UP000011086">
    <property type="component" value="Unassembled WGS sequence"/>
</dbReference>
<dbReference type="SUPFAM" id="SSF56281">
    <property type="entry name" value="Metallo-hydrolase/oxidoreductase"/>
    <property type="match status" value="1"/>
</dbReference>
<gene>
    <name evidence="2" type="ORF">OOU_Y34scaffold01079g4</name>
</gene>
<evidence type="ECO:0000259" key="1">
    <source>
        <dbReference type="Pfam" id="PF00753"/>
    </source>
</evidence>